<dbReference type="AlphaFoldDB" id="A0A2P8F852"/>
<feature type="domain" description="GST N-terminal" evidence="1">
    <location>
        <begin position="1"/>
        <end position="82"/>
    </location>
</feature>
<evidence type="ECO:0000313" key="3">
    <source>
        <dbReference type="Proteomes" id="UP000240418"/>
    </source>
</evidence>
<dbReference type="SUPFAM" id="SSF47616">
    <property type="entry name" value="GST C-terminal domain-like"/>
    <property type="match status" value="1"/>
</dbReference>
<dbReference type="OrthoDB" id="9795329at2"/>
<evidence type="ECO:0000259" key="1">
    <source>
        <dbReference type="PROSITE" id="PS50404"/>
    </source>
</evidence>
<dbReference type="Pfam" id="PF13409">
    <property type="entry name" value="GST_N_2"/>
    <property type="match status" value="1"/>
</dbReference>
<dbReference type="PROSITE" id="PS50404">
    <property type="entry name" value="GST_NTER"/>
    <property type="match status" value="1"/>
</dbReference>
<dbReference type="Gene3D" id="1.20.1050.10">
    <property type="match status" value="1"/>
</dbReference>
<keyword evidence="2" id="KW-0808">Transferase</keyword>
<comment type="caution">
    <text evidence="2">The sequence shown here is derived from an EMBL/GenBank/DDBJ whole genome shotgun (WGS) entry which is preliminary data.</text>
</comment>
<dbReference type="CDD" id="cd03205">
    <property type="entry name" value="GST_C_6"/>
    <property type="match status" value="1"/>
</dbReference>
<dbReference type="SUPFAM" id="SSF52833">
    <property type="entry name" value="Thioredoxin-like"/>
    <property type="match status" value="1"/>
</dbReference>
<evidence type="ECO:0000313" key="2">
    <source>
        <dbReference type="EMBL" id="PSL17900.1"/>
    </source>
</evidence>
<keyword evidence="3" id="KW-1185">Reference proteome</keyword>
<organism evidence="2 3">
    <name type="scientific">Shimia abyssi</name>
    <dbReference type="NCBI Taxonomy" id="1662395"/>
    <lineage>
        <taxon>Bacteria</taxon>
        <taxon>Pseudomonadati</taxon>
        <taxon>Pseudomonadota</taxon>
        <taxon>Alphaproteobacteria</taxon>
        <taxon>Rhodobacterales</taxon>
        <taxon>Roseobacteraceae</taxon>
    </lineage>
</organism>
<dbReference type="Gene3D" id="3.40.30.10">
    <property type="entry name" value="Glutaredoxin"/>
    <property type="match status" value="1"/>
</dbReference>
<name>A0A2P8F852_9RHOB</name>
<sequence length="201" mass="22033">MQLIHSPPSPFVRKVRVTLIETDQQDAVELVDVATTPLKTASEAAAANPLGKIPALVRPDGPALHDSRVICRFLSARAGANLYPEDAIWDVLTLEATADGLLDAAVLMVYEHRLRPADMVYEPWLDAQWSKVSGALDALNARWMSHLYGPDTIGHIAVGCALGYLDFRHADRDWRKGRDGLAAWYGTFAERGSMQTTIPTA</sequence>
<dbReference type="GO" id="GO:0016740">
    <property type="term" value="F:transferase activity"/>
    <property type="evidence" value="ECO:0007669"/>
    <property type="project" value="UniProtKB-KW"/>
</dbReference>
<reference evidence="2 3" key="1">
    <citation type="submission" date="2018-03" db="EMBL/GenBank/DDBJ databases">
        <title>Genomic Encyclopedia of Archaeal and Bacterial Type Strains, Phase II (KMG-II): from individual species to whole genera.</title>
        <authorList>
            <person name="Goeker M."/>
        </authorList>
    </citation>
    <scope>NUCLEOTIDE SEQUENCE [LARGE SCALE GENOMIC DNA]</scope>
    <source>
        <strain evidence="2 3">DSM 100673</strain>
    </source>
</reference>
<gene>
    <name evidence="2" type="ORF">CLV88_114112</name>
</gene>
<proteinExistence type="predicted"/>
<dbReference type="InterPro" id="IPR036249">
    <property type="entry name" value="Thioredoxin-like_sf"/>
</dbReference>
<dbReference type="InterPro" id="IPR004045">
    <property type="entry name" value="Glutathione_S-Trfase_N"/>
</dbReference>
<dbReference type="Proteomes" id="UP000240418">
    <property type="component" value="Unassembled WGS sequence"/>
</dbReference>
<dbReference type="RefSeq" id="WP_106609757.1">
    <property type="nucleotide sequence ID" value="NZ_PYGJ01000014.1"/>
</dbReference>
<dbReference type="EMBL" id="PYGJ01000014">
    <property type="protein sequence ID" value="PSL17900.1"/>
    <property type="molecule type" value="Genomic_DNA"/>
</dbReference>
<protein>
    <submittedName>
        <fullName evidence="2">Glutathione S-transferase</fullName>
    </submittedName>
</protein>
<dbReference type="Pfam" id="PF13410">
    <property type="entry name" value="GST_C_2"/>
    <property type="match status" value="1"/>
</dbReference>
<dbReference type="InterPro" id="IPR036282">
    <property type="entry name" value="Glutathione-S-Trfase_C_sf"/>
</dbReference>
<accession>A0A2P8F852</accession>
<dbReference type="CDD" id="cd03049">
    <property type="entry name" value="GST_N_3"/>
    <property type="match status" value="1"/>
</dbReference>